<dbReference type="EMBL" id="JAHYIQ010000006">
    <property type="protein sequence ID" value="KAK1131358.1"/>
    <property type="molecule type" value="Genomic_DNA"/>
</dbReference>
<protein>
    <submittedName>
        <fullName evidence="2">Uncharacterized protein</fullName>
    </submittedName>
</protein>
<dbReference type="AlphaFoldDB" id="A0AA40G602"/>
<name>A0AA40G602_9HYME</name>
<sequence>CECLSRDSARHFPWNGRKLLSGGSYQFGLVREAKLICCVRVVAGSSKWGDTGSSQMESSEGMKGESSDSA</sequence>
<reference evidence="2" key="1">
    <citation type="submission" date="2021-10" db="EMBL/GenBank/DDBJ databases">
        <title>Melipona bicolor Genome sequencing and assembly.</title>
        <authorList>
            <person name="Araujo N.S."/>
            <person name="Arias M.C."/>
        </authorList>
    </citation>
    <scope>NUCLEOTIDE SEQUENCE</scope>
    <source>
        <strain evidence="2">USP_2M_L1-L4_2017</strain>
        <tissue evidence="2">Whole body</tissue>
    </source>
</reference>
<proteinExistence type="predicted"/>
<keyword evidence="3" id="KW-1185">Reference proteome</keyword>
<accession>A0AA40G602</accession>
<feature type="non-terminal residue" evidence="2">
    <location>
        <position position="1"/>
    </location>
</feature>
<feature type="compositionally biased region" description="Basic and acidic residues" evidence="1">
    <location>
        <begin position="60"/>
        <end position="70"/>
    </location>
</feature>
<organism evidence="2 3">
    <name type="scientific">Melipona bicolor</name>
    <dbReference type="NCBI Taxonomy" id="60889"/>
    <lineage>
        <taxon>Eukaryota</taxon>
        <taxon>Metazoa</taxon>
        <taxon>Ecdysozoa</taxon>
        <taxon>Arthropoda</taxon>
        <taxon>Hexapoda</taxon>
        <taxon>Insecta</taxon>
        <taxon>Pterygota</taxon>
        <taxon>Neoptera</taxon>
        <taxon>Endopterygota</taxon>
        <taxon>Hymenoptera</taxon>
        <taxon>Apocrita</taxon>
        <taxon>Aculeata</taxon>
        <taxon>Apoidea</taxon>
        <taxon>Anthophila</taxon>
        <taxon>Apidae</taxon>
        <taxon>Melipona</taxon>
    </lineage>
</organism>
<evidence type="ECO:0000256" key="1">
    <source>
        <dbReference type="SAM" id="MobiDB-lite"/>
    </source>
</evidence>
<evidence type="ECO:0000313" key="2">
    <source>
        <dbReference type="EMBL" id="KAK1131358.1"/>
    </source>
</evidence>
<gene>
    <name evidence="2" type="ORF">K0M31_017645</name>
</gene>
<feature type="region of interest" description="Disordered" evidence="1">
    <location>
        <begin position="46"/>
        <end position="70"/>
    </location>
</feature>
<comment type="caution">
    <text evidence="2">The sequence shown here is derived from an EMBL/GenBank/DDBJ whole genome shotgun (WGS) entry which is preliminary data.</text>
</comment>
<evidence type="ECO:0000313" key="3">
    <source>
        <dbReference type="Proteomes" id="UP001177670"/>
    </source>
</evidence>
<dbReference type="Proteomes" id="UP001177670">
    <property type="component" value="Unassembled WGS sequence"/>
</dbReference>